<comment type="caution">
    <text evidence="5">The sequence shown here is derived from an EMBL/GenBank/DDBJ whole genome shotgun (WGS) entry which is preliminary data.</text>
</comment>
<dbReference type="InterPro" id="IPR043641">
    <property type="entry name" value="PPE-PPW_C"/>
</dbReference>
<dbReference type="EMBL" id="OCTY01000002">
    <property type="protein sequence ID" value="SOJ57517.1"/>
    <property type="molecule type" value="Genomic_DNA"/>
</dbReference>
<gene>
    <name evidence="5" type="ORF">MSIMFB_04995</name>
</gene>
<keyword evidence="6" id="KW-1185">Reference proteome</keyword>
<dbReference type="PANTHER" id="PTHR46766:SF1">
    <property type="entry name" value="GLUTAMINE-RICH PROTEIN 2"/>
    <property type="match status" value="1"/>
</dbReference>
<evidence type="ECO:0000313" key="6">
    <source>
        <dbReference type="Proteomes" id="UP000554965"/>
    </source>
</evidence>
<keyword evidence="2" id="KW-0472">Membrane</keyword>
<evidence type="ECO:0000256" key="1">
    <source>
        <dbReference type="ARBA" id="ARBA00010652"/>
    </source>
</evidence>
<dbReference type="Pfam" id="PF00823">
    <property type="entry name" value="PPE"/>
    <property type="match status" value="1"/>
</dbReference>
<keyword evidence="2" id="KW-1133">Transmembrane helix</keyword>
<organism evidence="5 6">
    <name type="scientific">Mycobacterium simulans</name>
    <dbReference type="NCBI Taxonomy" id="627089"/>
    <lineage>
        <taxon>Bacteria</taxon>
        <taxon>Bacillati</taxon>
        <taxon>Actinomycetota</taxon>
        <taxon>Actinomycetes</taxon>
        <taxon>Mycobacteriales</taxon>
        <taxon>Mycobacteriaceae</taxon>
        <taxon>Mycobacterium</taxon>
    </lineage>
</organism>
<dbReference type="InterPro" id="IPR038332">
    <property type="entry name" value="PPE_sf"/>
</dbReference>
<dbReference type="AlphaFoldDB" id="A0A7Z7IQQ0"/>
<accession>A0A7Z7IQQ0</accession>
<protein>
    <submittedName>
        <fullName evidence="5">Putative PPE family protein PPE47/PPE48</fullName>
    </submittedName>
</protein>
<dbReference type="Gene3D" id="1.20.1260.20">
    <property type="entry name" value="PPE superfamily"/>
    <property type="match status" value="1"/>
</dbReference>
<name>A0A7Z7IQQ0_9MYCO</name>
<proteinExistence type="inferred from homology"/>
<dbReference type="Proteomes" id="UP000554965">
    <property type="component" value="Unassembled WGS sequence"/>
</dbReference>
<dbReference type="SUPFAM" id="SSF140459">
    <property type="entry name" value="PE/PPE dimer-like"/>
    <property type="match status" value="1"/>
</dbReference>
<evidence type="ECO:0000256" key="2">
    <source>
        <dbReference type="SAM" id="Phobius"/>
    </source>
</evidence>
<evidence type="ECO:0000259" key="4">
    <source>
        <dbReference type="Pfam" id="PF18878"/>
    </source>
</evidence>
<dbReference type="PANTHER" id="PTHR46766">
    <property type="entry name" value="GLUTAMINE-RICH PROTEIN 2"/>
    <property type="match status" value="1"/>
</dbReference>
<dbReference type="Pfam" id="PF18878">
    <property type="entry name" value="PPE-PPW"/>
    <property type="match status" value="1"/>
</dbReference>
<feature type="domain" description="PPE-PPW subfamily C-terminal" evidence="4">
    <location>
        <begin position="365"/>
        <end position="410"/>
    </location>
</feature>
<reference evidence="5 6" key="1">
    <citation type="submission" date="2017-10" db="EMBL/GenBank/DDBJ databases">
        <authorList>
            <consortium name="Urmite Genomes"/>
        </authorList>
    </citation>
    <scope>NUCLEOTIDE SEQUENCE [LARGE SCALE GENOMIC DNA]</scope>
    <source>
        <strain evidence="5 6">FB-527</strain>
    </source>
</reference>
<feature type="domain" description="PPE" evidence="3">
    <location>
        <begin position="7"/>
        <end position="169"/>
    </location>
</feature>
<evidence type="ECO:0000313" key="5">
    <source>
        <dbReference type="EMBL" id="SOJ57517.1"/>
    </source>
</evidence>
<dbReference type="InterPro" id="IPR000030">
    <property type="entry name" value="PPE_dom"/>
</dbReference>
<comment type="similarity">
    <text evidence="1">Belongs to the mycobacterial PPE family.</text>
</comment>
<evidence type="ECO:0000259" key="3">
    <source>
        <dbReference type="Pfam" id="PF00823"/>
    </source>
</evidence>
<dbReference type="GO" id="GO:0052572">
    <property type="term" value="P:response to host immune response"/>
    <property type="evidence" value="ECO:0007669"/>
    <property type="project" value="TreeGrafter"/>
</dbReference>
<feature type="transmembrane region" description="Helical" evidence="2">
    <location>
        <begin position="255"/>
        <end position="276"/>
    </location>
</feature>
<sequence>MLAPDLWMASPPEVHTALFISGPGPAPLLSAAAAWRSLSVECAVIADELDLELGAVAAGSWQGPTSVSYVAAHQPYLAWLRKAGVDCAEMAAQQEVVAAGYVGALGAMPTLAELASNHATHAVLLGTNFFGINTIAIALNEADYVRMWIQAATTMSVYEATTAAALAATPQITPAPLISKPGVGHAGDLAAVTAQSGTAIGGSIWSLIWQLILSLLQTVGDVLYVAVILVAEALAALGELLLEVLGVAAEWLGELMLYVLGLVLDNIGLILVAAALAIPVGIAGVAAAVAVPTSVAIPLGVNAAQSAGQYDRRCGDDEVEHDALPESDGVRLAAGLSSAPQSNTWTALVDGPADPVEHHCTAMPSTADAGPIGFAGTAPMAAPQGAAGLITMGDDEFVGGPRVPMLPSSWSSNLVGAASEGGYYG</sequence>
<feature type="transmembrane region" description="Helical" evidence="2">
    <location>
        <begin position="222"/>
        <end position="248"/>
    </location>
</feature>
<feature type="transmembrane region" description="Helical" evidence="2">
    <location>
        <begin position="282"/>
        <end position="303"/>
    </location>
</feature>
<keyword evidence="2" id="KW-0812">Transmembrane</keyword>